<evidence type="ECO:0000256" key="2">
    <source>
        <dbReference type="SAM" id="MobiDB-lite"/>
    </source>
</evidence>
<dbReference type="FunCoup" id="A0A482WMD4">
    <property type="interactions" value="1286"/>
</dbReference>
<gene>
    <name evidence="3" type="ORF">LSTR_LSTR002781</name>
</gene>
<dbReference type="InParanoid" id="A0A482WMD4"/>
<dbReference type="Proteomes" id="UP000291343">
    <property type="component" value="Unassembled WGS sequence"/>
</dbReference>
<protein>
    <recommendedName>
        <fullName evidence="5">Protein FAM98A</fullName>
    </recommendedName>
</protein>
<name>A0A482WMD4_LAOST</name>
<organism evidence="3 4">
    <name type="scientific">Laodelphax striatellus</name>
    <name type="common">Small brown planthopper</name>
    <name type="synonym">Delphax striatella</name>
    <dbReference type="NCBI Taxonomy" id="195883"/>
    <lineage>
        <taxon>Eukaryota</taxon>
        <taxon>Metazoa</taxon>
        <taxon>Ecdysozoa</taxon>
        <taxon>Arthropoda</taxon>
        <taxon>Hexapoda</taxon>
        <taxon>Insecta</taxon>
        <taxon>Pterygota</taxon>
        <taxon>Neoptera</taxon>
        <taxon>Paraneoptera</taxon>
        <taxon>Hemiptera</taxon>
        <taxon>Auchenorrhyncha</taxon>
        <taxon>Fulgoroidea</taxon>
        <taxon>Delphacidae</taxon>
        <taxon>Criomorphinae</taxon>
        <taxon>Laodelphax</taxon>
    </lineage>
</organism>
<dbReference type="STRING" id="195883.A0A482WMD4"/>
<dbReference type="AlphaFoldDB" id="A0A482WMD4"/>
<dbReference type="PANTHER" id="PTHR31353">
    <property type="entry name" value="FAM98"/>
    <property type="match status" value="1"/>
</dbReference>
<accession>A0A482WMD4</accession>
<feature type="compositionally biased region" description="Basic and acidic residues" evidence="2">
    <location>
        <begin position="417"/>
        <end position="432"/>
    </location>
</feature>
<dbReference type="EMBL" id="QKKF02030719">
    <property type="protein sequence ID" value="RZF34699.1"/>
    <property type="molecule type" value="Genomic_DNA"/>
</dbReference>
<feature type="compositionally biased region" description="Basic residues" evidence="2">
    <location>
        <begin position="483"/>
        <end position="495"/>
    </location>
</feature>
<sequence>MEEAMFKDVMDGLETLRYEEQDEGVWEKAVTEGSKSVTYTKLVEWLSKELQVLCNLDEHVNQITCPEDSSSFLLEVSSFLKEVGCQYSCLMEGNVNERLHSKYNRILLLDFLITELQAARMALVVKPDLKNKMNITLKESATAADLKNILVALKFPKPPDNITPAAIFSKVEDKLKQVLATCPPELIGKPMMKAQLDDKDWHKLENVLSELEKEYILRREMLLKRLDVTIQSFQWSDRLKSKENVIAQVYSQNRLKLTTRPAIDIADLLAAREDLAIVEKTSGASVRQKTQSATNKVIIGRVPDRGGRPNEQEPPPPEMPSWQQRSAGGGAGGGFSGGGGGGGGRGGFQGGGGRVQGGWNQGGSSGDNRGGGGGGYDNRGGGGGGYDNRGGFDNRGGGGRGGYDNRGGGKGGYDNRGGYDSRGGRGGYHDNRGGSGGYHDNRGDGRGYSDNRVGGYQDNRGGYQRDSHGGGGGGGGYQDSRHERRGGRGGRGGYR</sequence>
<evidence type="ECO:0000256" key="1">
    <source>
        <dbReference type="ARBA" id="ARBA00007218"/>
    </source>
</evidence>
<feature type="compositionally biased region" description="Polar residues" evidence="2">
    <location>
        <begin position="282"/>
        <end position="295"/>
    </location>
</feature>
<comment type="caution">
    <text evidence="3">The sequence shown here is derived from an EMBL/GenBank/DDBJ whole genome shotgun (WGS) entry which is preliminary data.</text>
</comment>
<dbReference type="OrthoDB" id="512356at2759"/>
<keyword evidence="4" id="KW-1185">Reference proteome</keyword>
<feature type="compositionally biased region" description="Basic and acidic residues" evidence="2">
    <location>
        <begin position="439"/>
        <end position="449"/>
    </location>
</feature>
<dbReference type="InterPro" id="IPR018797">
    <property type="entry name" value="FAM98"/>
</dbReference>
<reference evidence="3 4" key="1">
    <citation type="journal article" date="2017" name="Gigascience">
        <title>Genome sequence of the small brown planthopper, Laodelphax striatellus.</title>
        <authorList>
            <person name="Zhu J."/>
            <person name="Jiang F."/>
            <person name="Wang X."/>
            <person name="Yang P."/>
            <person name="Bao Y."/>
            <person name="Zhao W."/>
            <person name="Wang W."/>
            <person name="Lu H."/>
            <person name="Wang Q."/>
            <person name="Cui N."/>
            <person name="Li J."/>
            <person name="Chen X."/>
            <person name="Luo L."/>
            <person name="Yu J."/>
            <person name="Kang L."/>
            <person name="Cui F."/>
        </authorList>
    </citation>
    <scope>NUCLEOTIDE SEQUENCE [LARGE SCALE GENOMIC DNA]</scope>
    <source>
        <strain evidence="3">Lst14</strain>
    </source>
</reference>
<proteinExistence type="inferred from homology"/>
<dbReference type="Pfam" id="PF10239">
    <property type="entry name" value="DUF2465"/>
    <property type="match status" value="1"/>
</dbReference>
<evidence type="ECO:0000313" key="4">
    <source>
        <dbReference type="Proteomes" id="UP000291343"/>
    </source>
</evidence>
<comment type="similarity">
    <text evidence="1">Belongs to the FAM98 family.</text>
</comment>
<dbReference type="PANTHER" id="PTHR31353:SF1">
    <property type="entry name" value="PROTEIN FAM98B"/>
    <property type="match status" value="1"/>
</dbReference>
<feature type="compositionally biased region" description="Basic and acidic residues" evidence="2">
    <location>
        <begin position="302"/>
        <end position="311"/>
    </location>
</feature>
<evidence type="ECO:0000313" key="3">
    <source>
        <dbReference type="EMBL" id="RZF34699.1"/>
    </source>
</evidence>
<feature type="compositionally biased region" description="Gly residues" evidence="2">
    <location>
        <begin position="327"/>
        <end position="416"/>
    </location>
</feature>
<dbReference type="GO" id="GO:0072669">
    <property type="term" value="C:tRNA-splicing ligase complex"/>
    <property type="evidence" value="ECO:0007669"/>
    <property type="project" value="TreeGrafter"/>
</dbReference>
<feature type="region of interest" description="Disordered" evidence="2">
    <location>
        <begin position="282"/>
        <end position="495"/>
    </location>
</feature>
<evidence type="ECO:0008006" key="5">
    <source>
        <dbReference type="Google" id="ProtNLM"/>
    </source>
</evidence>